<keyword evidence="3" id="KW-1185">Reference proteome</keyword>
<dbReference type="AlphaFoldDB" id="A0A6J7ZE99"/>
<sequence length="465" mass="53259">MNTIQDPKTMQENSPILNQSIPRPLKLNNTNYRHNLESDYTEKIETLAKSFDYASNSEHLWGDPELSILYGTPLYEQASDSQKLALNHLYWGAQYDYIAASEASTINYNQVTAGVFAKVGGYDSLCSTLDHESDQEKYHIHAFQTIGSKTKIALLGKQALKLKSNKNSASKPGTSKKVTSKLGEQILNLSSTSSYSELQYKGLRSLSKALIKNSSEYYSSYLLELEKKGVFLNASNKGYFGVANPQPLLQFFAFHWGSSPFLACQHYTYRLTGNMGLKNYEHKYSRYFRELERKGEFIPVPTAISHYHLLDEAFHTTTSQLIGRDLYKEFSKPTAYEQFIGNLVFYRMQRGFLGNLSMGMVSIFREDSSFLSYYDKILRSPLFGMSEAESLYWLEKCLCQEHQGFDVQVKYHQKMLKNMLRLTDNLDYLWPVNREMQIMKAGGSIDRAIANNVKAFRQFKETVTA</sequence>
<accession>A0A6J7ZE99</accession>
<name>A0A6J7ZE99_PLARU</name>
<comment type="caution">
    <text evidence="2">The sequence shown here is derived from an EMBL/GenBank/DDBJ whole genome shotgun (WGS) entry which is preliminary data.</text>
</comment>
<proteinExistence type="predicted"/>
<evidence type="ECO:0000313" key="2">
    <source>
        <dbReference type="EMBL" id="CAC5339763.1"/>
    </source>
</evidence>
<reference evidence="2" key="1">
    <citation type="submission" date="2020-05" db="EMBL/GenBank/DDBJ databases">
        <authorList>
            <consortium name="Genoscope - CEA"/>
            <person name="William W."/>
        </authorList>
    </citation>
    <scope>NUCLEOTIDE SEQUENCE [LARGE SCALE GENOMIC DNA]</scope>
    <source>
        <strain evidence="2">PCC 7821</strain>
    </source>
</reference>
<organism evidence="2 3">
    <name type="scientific">Planktothrix rubescens CCAP 1459/22</name>
    <dbReference type="NCBI Taxonomy" id="329571"/>
    <lineage>
        <taxon>Bacteria</taxon>
        <taxon>Bacillati</taxon>
        <taxon>Cyanobacteriota</taxon>
        <taxon>Cyanophyceae</taxon>
        <taxon>Oscillatoriophycideae</taxon>
        <taxon>Oscillatoriales</taxon>
        <taxon>Microcoleaceae</taxon>
        <taxon>Planktothrix</taxon>
    </lineage>
</organism>
<gene>
    <name evidence="2" type="ORF">PLAN_MP30039</name>
</gene>
<protein>
    <submittedName>
        <fullName evidence="2">Uncharacterized protein</fullName>
    </submittedName>
</protein>
<dbReference type="RefSeq" id="WP_026798333.1">
    <property type="nucleotide sequence ID" value="NZ_CZCZ02000002.1"/>
</dbReference>
<dbReference type="EMBL" id="CZCZ02000002">
    <property type="protein sequence ID" value="CAC5339763.1"/>
    <property type="molecule type" value="Genomic_DNA"/>
</dbReference>
<evidence type="ECO:0000256" key="1">
    <source>
        <dbReference type="SAM" id="MobiDB-lite"/>
    </source>
</evidence>
<dbReference type="InterPro" id="IPR049717">
    <property type="entry name" value="CylC-like"/>
</dbReference>
<dbReference type="CDD" id="cd21472">
    <property type="entry name" value="CylC-like"/>
    <property type="match status" value="1"/>
</dbReference>
<dbReference type="Proteomes" id="UP000196521">
    <property type="component" value="Unassembled WGS sequence"/>
</dbReference>
<evidence type="ECO:0000313" key="3">
    <source>
        <dbReference type="Proteomes" id="UP000196521"/>
    </source>
</evidence>
<feature type="region of interest" description="Disordered" evidence="1">
    <location>
        <begin position="1"/>
        <end position="22"/>
    </location>
</feature>